<name>A0A0R3K7Y6_9BRAD</name>
<dbReference type="Proteomes" id="UP000051913">
    <property type="component" value="Unassembled WGS sequence"/>
</dbReference>
<proteinExistence type="predicted"/>
<dbReference type="EMBL" id="LLXX01000234">
    <property type="protein sequence ID" value="KRQ91680.1"/>
    <property type="molecule type" value="Genomic_DNA"/>
</dbReference>
<keyword evidence="3" id="KW-1185">Reference proteome</keyword>
<dbReference type="InterPro" id="IPR006119">
    <property type="entry name" value="Resolv_N"/>
</dbReference>
<evidence type="ECO:0000313" key="2">
    <source>
        <dbReference type="EMBL" id="KRQ91680.1"/>
    </source>
</evidence>
<organism evidence="2 3">
    <name type="scientific">Bradyrhizobium valentinum</name>
    <dbReference type="NCBI Taxonomy" id="1518501"/>
    <lineage>
        <taxon>Bacteria</taxon>
        <taxon>Pseudomonadati</taxon>
        <taxon>Pseudomonadota</taxon>
        <taxon>Alphaproteobacteria</taxon>
        <taxon>Hyphomicrobiales</taxon>
        <taxon>Nitrobacteraceae</taxon>
        <taxon>Bradyrhizobium</taxon>
    </lineage>
</organism>
<dbReference type="AlphaFoldDB" id="A0A0R3K7Y6"/>
<dbReference type="GO" id="GO:0003677">
    <property type="term" value="F:DNA binding"/>
    <property type="evidence" value="ECO:0007669"/>
    <property type="project" value="InterPro"/>
</dbReference>
<protein>
    <recommendedName>
        <fullName evidence="1">Resolvase/invertase-type recombinase catalytic domain-containing protein</fullName>
    </recommendedName>
</protein>
<dbReference type="Pfam" id="PF00239">
    <property type="entry name" value="Resolvase"/>
    <property type="match status" value="1"/>
</dbReference>
<reference evidence="2 3" key="1">
    <citation type="submission" date="2014-03" db="EMBL/GenBank/DDBJ databases">
        <title>Bradyrhizobium valentinum sp. nov., isolated from effective nodules of Lupinus mariae-josephae, a lupine endemic of basic-lime soils in Eastern Spain.</title>
        <authorList>
            <person name="Duran D."/>
            <person name="Rey L."/>
            <person name="Navarro A."/>
            <person name="Busquets A."/>
            <person name="Imperial J."/>
            <person name="Ruiz-Argueso T."/>
        </authorList>
    </citation>
    <scope>NUCLEOTIDE SEQUENCE [LARGE SCALE GENOMIC DNA]</scope>
    <source>
        <strain evidence="2 3">LmjM3</strain>
    </source>
</reference>
<accession>A0A0R3K7Y6</accession>
<feature type="domain" description="Resolvase/invertase-type recombinase catalytic" evidence="1">
    <location>
        <begin position="6"/>
        <end position="75"/>
    </location>
</feature>
<evidence type="ECO:0000313" key="3">
    <source>
        <dbReference type="Proteomes" id="UP000051913"/>
    </source>
</evidence>
<sequence length="173" mass="18926">MDVIVYYCIRPSDPSYSDQSLEEQRAAVQSWLTSHPATIEAEYIEPETDGFSRPHLRDAIEACKQTGATLLVARTEAVGSGAPFSPRITSVPVAFAPETPRDRGYIIAAPGKAPTGITLYFPDRGAMNVMPVFLCNRTDRTMRDITVTTVGITTHISMSSPTGAPLSRRRIPR</sequence>
<dbReference type="GO" id="GO:0000150">
    <property type="term" value="F:DNA strand exchange activity"/>
    <property type="evidence" value="ECO:0007669"/>
    <property type="project" value="InterPro"/>
</dbReference>
<gene>
    <name evidence="2" type="ORF">CP49_30520</name>
</gene>
<dbReference type="RefSeq" id="WP_057855628.1">
    <property type="nucleotide sequence ID" value="NZ_LLXX01000234.1"/>
</dbReference>
<evidence type="ECO:0000259" key="1">
    <source>
        <dbReference type="Pfam" id="PF00239"/>
    </source>
</evidence>
<comment type="caution">
    <text evidence="2">The sequence shown here is derived from an EMBL/GenBank/DDBJ whole genome shotgun (WGS) entry which is preliminary data.</text>
</comment>